<feature type="transmembrane region" description="Helical" evidence="8">
    <location>
        <begin position="62"/>
        <end position="82"/>
    </location>
</feature>
<keyword evidence="6 8" id="KW-1133">Transmembrane helix</keyword>
<reference evidence="10" key="2">
    <citation type="submission" date="2014-03" db="EMBL/GenBank/DDBJ databases">
        <title>Candidatus Competibacter-lineage genomes retrieved from metagenomes reveal functional metabolic diversity.</title>
        <authorList>
            <person name="McIlroy S.J."/>
            <person name="Albertsen M."/>
            <person name="Andresen E.K."/>
            <person name="Saunders A.M."/>
            <person name="Kristiansen R."/>
            <person name="Stokholm-Bjerregaard M."/>
            <person name="Nielsen K.L."/>
            <person name="Nielsen P.H."/>
        </authorList>
    </citation>
    <scope>NUCLEOTIDE SEQUENCE</scope>
    <source>
        <strain evidence="10">Run_A_D11</strain>
    </source>
</reference>
<feature type="transmembrane region" description="Helical" evidence="8">
    <location>
        <begin position="208"/>
        <end position="228"/>
    </location>
</feature>
<keyword evidence="4" id="KW-0808">Transferase</keyword>
<evidence type="ECO:0000256" key="7">
    <source>
        <dbReference type="ARBA" id="ARBA00023136"/>
    </source>
</evidence>
<evidence type="ECO:0000259" key="9">
    <source>
        <dbReference type="Pfam" id="PF13231"/>
    </source>
</evidence>
<evidence type="ECO:0000256" key="6">
    <source>
        <dbReference type="ARBA" id="ARBA00022989"/>
    </source>
</evidence>
<proteinExistence type="predicted"/>
<dbReference type="Proteomes" id="UP000035760">
    <property type="component" value="Unassembled WGS sequence"/>
</dbReference>
<dbReference type="PANTHER" id="PTHR33908">
    <property type="entry name" value="MANNOSYLTRANSFERASE YKCB-RELATED"/>
    <property type="match status" value="1"/>
</dbReference>
<feature type="transmembrane region" description="Helical" evidence="8">
    <location>
        <begin position="291"/>
        <end position="308"/>
    </location>
</feature>
<dbReference type="GO" id="GO:0005886">
    <property type="term" value="C:plasma membrane"/>
    <property type="evidence" value="ECO:0007669"/>
    <property type="project" value="UniProtKB-SubCell"/>
</dbReference>
<comment type="caution">
    <text evidence="10">The sequence shown here is derived from an EMBL/GenBank/DDBJ whole genome shotgun (WGS) entry which is preliminary data.</text>
</comment>
<dbReference type="GO" id="GO:0009103">
    <property type="term" value="P:lipopolysaccharide biosynthetic process"/>
    <property type="evidence" value="ECO:0007669"/>
    <property type="project" value="UniProtKB-ARBA"/>
</dbReference>
<keyword evidence="7 8" id="KW-0472">Membrane</keyword>
<evidence type="ECO:0000256" key="2">
    <source>
        <dbReference type="ARBA" id="ARBA00022475"/>
    </source>
</evidence>
<keyword evidence="2" id="KW-1003">Cell membrane</keyword>
<feature type="transmembrane region" description="Helical" evidence="8">
    <location>
        <begin position="89"/>
        <end position="110"/>
    </location>
</feature>
<dbReference type="InterPro" id="IPR050297">
    <property type="entry name" value="LipidA_mod_glycosyltrf_83"/>
</dbReference>
<dbReference type="EMBL" id="CBTJ020000020">
    <property type="protein sequence ID" value="CDI01423.1"/>
    <property type="molecule type" value="Genomic_DNA"/>
</dbReference>
<comment type="subcellular location">
    <subcellularLocation>
        <location evidence="1">Cell membrane</location>
        <topology evidence="1">Multi-pass membrane protein</topology>
    </subcellularLocation>
</comment>
<dbReference type="PANTHER" id="PTHR33908:SF11">
    <property type="entry name" value="MEMBRANE PROTEIN"/>
    <property type="match status" value="1"/>
</dbReference>
<dbReference type="GO" id="GO:0016763">
    <property type="term" value="F:pentosyltransferase activity"/>
    <property type="evidence" value="ECO:0007669"/>
    <property type="project" value="TreeGrafter"/>
</dbReference>
<gene>
    <name evidence="10" type="ORF">BN873_150211</name>
</gene>
<organism evidence="10 11">
    <name type="scientific">Candidatus Competibacter denitrificans Run_A_D11</name>
    <dbReference type="NCBI Taxonomy" id="1400863"/>
    <lineage>
        <taxon>Bacteria</taxon>
        <taxon>Pseudomonadati</taxon>
        <taxon>Pseudomonadota</taxon>
        <taxon>Gammaproteobacteria</taxon>
        <taxon>Candidatus Competibacteraceae</taxon>
        <taxon>Candidatus Competibacter</taxon>
    </lineage>
</organism>
<feature type="transmembrane region" description="Helical" evidence="8">
    <location>
        <begin position="170"/>
        <end position="196"/>
    </location>
</feature>
<feature type="domain" description="Glycosyltransferase RgtA/B/C/D-like" evidence="9">
    <location>
        <begin position="65"/>
        <end position="225"/>
    </location>
</feature>
<protein>
    <recommendedName>
        <fullName evidence="9">Glycosyltransferase RgtA/B/C/D-like domain-containing protein</fullName>
    </recommendedName>
</protein>
<sequence>MAELPPTAGGDLALPRHELILFAALAIALPVLRFFLAEVVGFDLHFDEAQYWEWSQQLGWSYYSKGPLVAWLIALSTALFGHGEWQIRLFAWLAYDIFLILLFCFARQLWENRRAGWWAVALGLTTPLYFPLGQVMTTDIFLFVCWTWGLWAVWRALYRGQTSAWYEFGAAVGIGGLAKLSIGLLPFFVGLGLLLVPAWRRELRRWPPWGGLLLTVLLLTPILLWNAGHDWAMLRHERGHVLEAAPSGGWIENLRDLLEFLVGQWLVLSPLVAIALFRVLARLPCAPEQRLLWGLSFAVLAFFFLKATVNKVQLNWPAPAYIGLLVLFAGHIDRLTAGWRRLVVAGMASSVVLLAITFFPALIGLSLAKAPFKDLRLWEKPVQIVARQVGDVHFLMVPNYHLAGEIAFYWPQRLPIYLVAESRRFSQHDFWPGIGREVGRDGVYVATRNEISPRLQSAFTACHPLPPVPARAADGSLLRTLYAWHCTGYRPVAWPAPNSY</sequence>
<name>W6MBN7_9GAMM</name>
<dbReference type="AlphaFoldDB" id="W6MBN7"/>
<evidence type="ECO:0000313" key="10">
    <source>
        <dbReference type="EMBL" id="CDI01423.1"/>
    </source>
</evidence>
<evidence type="ECO:0000256" key="4">
    <source>
        <dbReference type="ARBA" id="ARBA00022679"/>
    </source>
</evidence>
<keyword evidence="5 8" id="KW-0812">Transmembrane</keyword>
<accession>W6MBN7</accession>
<evidence type="ECO:0000313" key="11">
    <source>
        <dbReference type="Proteomes" id="UP000035760"/>
    </source>
</evidence>
<feature type="transmembrane region" description="Helical" evidence="8">
    <location>
        <begin position="260"/>
        <end position="279"/>
    </location>
</feature>
<keyword evidence="3" id="KW-0328">Glycosyltransferase</keyword>
<evidence type="ECO:0000256" key="8">
    <source>
        <dbReference type="SAM" id="Phobius"/>
    </source>
</evidence>
<evidence type="ECO:0000256" key="3">
    <source>
        <dbReference type="ARBA" id="ARBA00022676"/>
    </source>
</evidence>
<reference evidence="10" key="1">
    <citation type="submission" date="2013-07" db="EMBL/GenBank/DDBJ databases">
        <authorList>
            <person name="McIlroy S."/>
        </authorList>
    </citation>
    <scope>NUCLEOTIDE SEQUENCE [LARGE SCALE GENOMIC DNA]</scope>
    <source>
        <strain evidence="10">Run_A_D11</strain>
    </source>
</reference>
<dbReference type="RefSeq" id="WP_048670526.1">
    <property type="nucleotide sequence ID" value="NZ_CBTJ020000020.1"/>
</dbReference>
<feature type="transmembrane region" description="Helical" evidence="8">
    <location>
        <begin position="19"/>
        <end position="42"/>
    </location>
</feature>
<dbReference type="Pfam" id="PF13231">
    <property type="entry name" value="PMT_2"/>
    <property type="match status" value="1"/>
</dbReference>
<feature type="transmembrane region" description="Helical" evidence="8">
    <location>
        <begin position="314"/>
        <end position="330"/>
    </location>
</feature>
<dbReference type="InterPro" id="IPR038731">
    <property type="entry name" value="RgtA/B/C-like"/>
</dbReference>
<evidence type="ECO:0000256" key="1">
    <source>
        <dbReference type="ARBA" id="ARBA00004651"/>
    </source>
</evidence>
<dbReference type="STRING" id="1400863.BN873_150211"/>
<feature type="transmembrane region" description="Helical" evidence="8">
    <location>
        <begin position="342"/>
        <end position="367"/>
    </location>
</feature>
<keyword evidence="11" id="KW-1185">Reference proteome</keyword>
<evidence type="ECO:0000256" key="5">
    <source>
        <dbReference type="ARBA" id="ARBA00022692"/>
    </source>
</evidence>